<proteinExistence type="predicted"/>
<feature type="non-terminal residue" evidence="1">
    <location>
        <position position="1"/>
    </location>
</feature>
<organism evidence="1">
    <name type="scientific">uncultured Chloroflexia bacterium</name>
    <dbReference type="NCBI Taxonomy" id="1672391"/>
    <lineage>
        <taxon>Bacteria</taxon>
        <taxon>Bacillati</taxon>
        <taxon>Chloroflexota</taxon>
        <taxon>Chloroflexia</taxon>
        <taxon>environmental samples</taxon>
    </lineage>
</organism>
<reference evidence="1" key="1">
    <citation type="submission" date="2020-02" db="EMBL/GenBank/DDBJ databases">
        <authorList>
            <person name="Meier V. D."/>
        </authorList>
    </citation>
    <scope>NUCLEOTIDE SEQUENCE</scope>
    <source>
        <strain evidence="1">AVDCRST_MAG93</strain>
    </source>
</reference>
<sequence>WPNCHQGGMKKPASWSNSRCGRIQNGYRVSGRETAILTS</sequence>
<dbReference type="EMBL" id="CADCTR010002290">
    <property type="protein sequence ID" value="CAA9344172.1"/>
    <property type="molecule type" value="Genomic_DNA"/>
</dbReference>
<protein>
    <submittedName>
        <fullName evidence="1">Uncharacterized protein</fullName>
    </submittedName>
</protein>
<name>A0A6J4LYD6_9CHLR</name>
<feature type="non-terminal residue" evidence="1">
    <location>
        <position position="39"/>
    </location>
</feature>
<gene>
    <name evidence="1" type="ORF">AVDCRST_MAG93-6802</name>
</gene>
<accession>A0A6J4LYD6</accession>
<evidence type="ECO:0000313" key="1">
    <source>
        <dbReference type="EMBL" id="CAA9344172.1"/>
    </source>
</evidence>
<dbReference type="AlphaFoldDB" id="A0A6J4LYD6"/>